<feature type="non-terminal residue" evidence="2">
    <location>
        <position position="1"/>
    </location>
</feature>
<dbReference type="Proteomes" id="UP001642360">
    <property type="component" value="Unassembled WGS sequence"/>
</dbReference>
<evidence type="ECO:0000313" key="3">
    <source>
        <dbReference type="Proteomes" id="UP001642360"/>
    </source>
</evidence>
<comment type="caution">
    <text evidence="2">The sequence shown here is derived from an EMBL/GenBank/DDBJ whole genome shotgun (WGS) entry which is preliminary data.</text>
</comment>
<dbReference type="EMBL" id="CAUOFW020005202">
    <property type="protein sequence ID" value="CAK9168992.1"/>
    <property type="molecule type" value="Genomic_DNA"/>
</dbReference>
<name>A0ABC8U675_9AQUA</name>
<keyword evidence="3" id="KW-1185">Reference proteome</keyword>
<dbReference type="EMBL" id="CAUOFW020007013">
    <property type="protein sequence ID" value="CAK9177249.1"/>
    <property type="molecule type" value="Genomic_DNA"/>
</dbReference>
<organism evidence="2 3">
    <name type="scientific">Ilex paraguariensis</name>
    <name type="common">yerba mate</name>
    <dbReference type="NCBI Taxonomy" id="185542"/>
    <lineage>
        <taxon>Eukaryota</taxon>
        <taxon>Viridiplantae</taxon>
        <taxon>Streptophyta</taxon>
        <taxon>Embryophyta</taxon>
        <taxon>Tracheophyta</taxon>
        <taxon>Spermatophyta</taxon>
        <taxon>Magnoliopsida</taxon>
        <taxon>eudicotyledons</taxon>
        <taxon>Gunneridae</taxon>
        <taxon>Pentapetalae</taxon>
        <taxon>asterids</taxon>
        <taxon>campanulids</taxon>
        <taxon>Aquifoliales</taxon>
        <taxon>Aquifoliaceae</taxon>
        <taxon>Ilex</taxon>
    </lineage>
</organism>
<accession>A0ABC8U675</accession>
<evidence type="ECO:0000313" key="1">
    <source>
        <dbReference type="EMBL" id="CAK9168992.1"/>
    </source>
</evidence>
<dbReference type="AlphaFoldDB" id="A0ABC8U675"/>
<protein>
    <submittedName>
        <fullName evidence="2">Uncharacterized protein</fullName>
    </submittedName>
</protein>
<evidence type="ECO:0000313" key="2">
    <source>
        <dbReference type="EMBL" id="CAK9177249.1"/>
    </source>
</evidence>
<sequence>DTKKLKSLGTLVSEVDGEASLLLLVRLEGKILLKTAQFINGALHQGTGLSLRCLTIKHQAKTAKMKAVLIRKRE</sequence>
<proteinExistence type="predicted"/>
<gene>
    <name evidence="1" type="ORF">ILEXP_LOCUS38417</name>
    <name evidence="2" type="ORF">ILEXP_LOCUS47130</name>
</gene>
<reference evidence="2 3" key="1">
    <citation type="submission" date="2024-02" db="EMBL/GenBank/DDBJ databases">
        <authorList>
            <person name="Vignale AGUSTIN F."/>
            <person name="Sosa J E."/>
            <person name="Modenutti C."/>
        </authorList>
    </citation>
    <scope>NUCLEOTIDE SEQUENCE [LARGE SCALE GENOMIC DNA]</scope>
</reference>